<dbReference type="InterPro" id="IPR011049">
    <property type="entry name" value="Serralysin-like_metalloprot_C"/>
</dbReference>
<sequence>VYVNLLSGQGHYADAEGDVLKDVETVIGTIYSDILVSAYESSLLKGSDGNDILVSTGEDYLVGGDGHDIYLLAFDQGSVTIDNCAKDNATDVLYVSSLSFLDYDLQSEGVVLTFSGSNQPAVNITLKGWISDADECGHLMLVLGEKHLSLDTKFYQPCSFLHWIRVALESVWLMSSVKKSKVNSV</sequence>
<name>A0ABV0SH73_9TELE</name>
<gene>
    <name evidence="1" type="ORF">XENOCAPTIV_018410</name>
</gene>
<dbReference type="EMBL" id="JAHRIN010079488">
    <property type="protein sequence ID" value="MEQ2219476.1"/>
    <property type="molecule type" value="Genomic_DNA"/>
</dbReference>
<accession>A0ABV0SH73</accession>
<keyword evidence="2" id="KW-1185">Reference proteome</keyword>
<dbReference type="Gene3D" id="2.150.10.10">
    <property type="entry name" value="Serralysin-like metalloprotease, C-terminal"/>
    <property type="match status" value="1"/>
</dbReference>
<protein>
    <submittedName>
        <fullName evidence="1">Uncharacterized protein</fullName>
    </submittedName>
</protein>
<proteinExistence type="predicted"/>
<evidence type="ECO:0000313" key="1">
    <source>
        <dbReference type="EMBL" id="MEQ2219476.1"/>
    </source>
</evidence>
<dbReference type="SUPFAM" id="SSF51120">
    <property type="entry name" value="beta-Roll"/>
    <property type="match status" value="1"/>
</dbReference>
<reference evidence="1 2" key="1">
    <citation type="submission" date="2021-06" db="EMBL/GenBank/DDBJ databases">
        <authorList>
            <person name="Palmer J.M."/>
        </authorList>
    </citation>
    <scope>NUCLEOTIDE SEQUENCE [LARGE SCALE GENOMIC DNA]</scope>
    <source>
        <strain evidence="1 2">XC_2019</strain>
        <tissue evidence="1">Muscle</tissue>
    </source>
</reference>
<feature type="non-terminal residue" evidence="1">
    <location>
        <position position="1"/>
    </location>
</feature>
<dbReference type="Proteomes" id="UP001434883">
    <property type="component" value="Unassembled WGS sequence"/>
</dbReference>
<comment type="caution">
    <text evidence="1">The sequence shown here is derived from an EMBL/GenBank/DDBJ whole genome shotgun (WGS) entry which is preliminary data.</text>
</comment>
<evidence type="ECO:0000313" key="2">
    <source>
        <dbReference type="Proteomes" id="UP001434883"/>
    </source>
</evidence>
<organism evidence="1 2">
    <name type="scientific">Xenoophorus captivus</name>
    <dbReference type="NCBI Taxonomy" id="1517983"/>
    <lineage>
        <taxon>Eukaryota</taxon>
        <taxon>Metazoa</taxon>
        <taxon>Chordata</taxon>
        <taxon>Craniata</taxon>
        <taxon>Vertebrata</taxon>
        <taxon>Euteleostomi</taxon>
        <taxon>Actinopterygii</taxon>
        <taxon>Neopterygii</taxon>
        <taxon>Teleostei</taxon>
        <taxon>Neoteleostei</taxon>
        <taxon>Acanthomorphata</taxon>
        <taxon>Ovalentaria</taxon>
        <taxon>Atherinomorphae</taxon>
        <taxon>Cyprinodontiformes</taxon>
        <taxon>Goodeidae</taxon>
        <taxon>Xenoophorus</taxon>
    </lineage>
</organism>